<dbReference type="InterPro" id="IPR050950">
    <property type="entry name" value="HTH-type_LysR_regulators"/>
</dbReference>
<dbReference type="PANTHER" id="PTHR30419">
    <property type="entry name" value="HTH-TYPE TRANSCRIPTIONAL REGULATOR YBHD"/>
    <property type="match status" value="1"/>
</dbReference>
<dbReference type="SUPFAM" id="SSF46785">
    <property type="entry name" value="Winged helix' DNA-binding domain"/>
    <property type="match status" value="1"/>
</dbReference>
<dbReference type="InterPro" id="IPR000847">
    <property type="entry name" value="LysR_HTH_N"/>
</dbReference>
<dbReference type="GO" id="GO:0003700">
    <property type="term" value="F:DNA-binding transcription factor activity"/>
    <property type="evidence" value="ECO:0007669"/>
    <property type="project" value="InterPro"/>
</dbReference>
<dbReference type="GO" id="GO:0005829">
    <property type="term" value="C:cytosol"/>
    <property type="evidence" value="ECO:0007669"/>
    <property type="project" value="TreeGrafter"/>
</dbReference>
<evidence type="ECO:0000313" key="6">
    <source>
        <dbReference type="EMBL" id="RSX54045.1"/>
    </source>
</evidence>
<keyword evidence="4" id="KW-0804">Transcription</keyword>
<dbReference type="Gene3D" id="1.10.10.10">
    <property type="entry name" value="Winged helix-like DNA-binding domain superfamily/Winged helix DNA-binding domain"/>
    <property type="match status" value="1"/>
</dbReference>
<dbReference type="SUPFAM" id="SSF53850">
    <property type="entry name" value="Periplasmic binding protein-like II"/>
    <property type="match status" value="1"/>
</dbReference>
<evidence type="ECO:0000313" key="7">
    <source>
        <dbReference type="Proteomes" id="UP000287533"/>
    </source>
</evidence>
<dbReference type="EMBL" id="QXGL01000001">
    <property type="protein sequence ID" value="RSX54045.1"/>
    <property type="molecule type" value="Genomic_DNA"/>
</dbReference>
<protein>
    <submittedName>
        <fullName evidence="6">LysR family transcriptional regulator</fullName>
    </submittedName>
</protein>
<organism evidence="6 7">
    <name type="scientific">Bifidobacterium goeldii</name>
    <dbReference type="NCBI Taxonomy" id="2306975"/>
    <lineage>
        <taxon>Bacteria</taxon>
        <taxon>Bacillati</taxon>
        <taxon>Actinomycetota</taxon>
        <taxon>Actinomycetes</taxon>
        <taxon>Bifidobacteriales</taxon>
        <taxon>Bifidobacteriaceae</taxon>
        <taxon>Bifidobacterium</taxon>
    </lineage>
</organism>
<dbReference type="GO" id="GO:0003677">
    <property type="term" value="F:DNA binding"/>
    <property type="evidence" value="ECO:0007669"/>
    <property type="project" value="UniProtKB-KW"/>
</dbReference>
<proteinExistence type="inferred from homology"/>
<accession>A0A430FMA6</accession>
<dbReference type="FunFam" id="1.10.10.10:FF:000001">
    <property type="entry name" value="LysR family transcriptional regulator"/>
    <property type="match status" value="1"/>
</dbReference>
<evidence type="ECO:0000256" key="3">
    <source>
        <dbReference type="ARBA" id="ARBA00023125"/>
    </source>
</evidence>
<comment type="caution">
    <text evidence="6">The sequence shown here is derived from an EMBL/GenBank/DDBJ whole genome shotgun (WGS) entry which is preliminary data.</text>
</comment>
<dbReference type="InterPro" id="IPR036390">
    <property type="entry name" value="WH_DNA-bd_sf"/>
</dbReference>
<keyword evidence="2" id="KW-0805">Transcription regulation</keyword>
<dbReference type="Proteomes" id="UP000287533">
    <property type="component" value="Unassembled WGS sequence"/>
</dbReference>
<feature type="domain" description="HTH lysR-type" evidence="5">
    <location>
        <begin position="1"/>
        <end position="58"/>
    </location>
</feature>
<evidence type="ECO:0000259" key="5">
    <source>
        <dbReference type="PROSITE" id="PS50931"/>
    </source>
</evidence>
<dbReference type="CDD" id="cd05466">
    <property type="entry name" value="PBP2_LTTR_substrate"/>
    <property type="match status" value="1"/>
</dbReference>
<dbReference type="AlphaFoldDB" id="A0A430FMA6"/>
<keyword evidence="7" id="KW-1185">Reference proteome</keyword>
<evidence type="ECO:0000256" key="1">
    <source>
        <dbReference type="ARBA" id="ARBA00009437"/>
    </source>
</evidence>
<comment type="similarity">
    <text evidence="1">Belongs to the LysR transcriptional regulatory family.</text>
</comment>
<dbReference type="InterPro" id="IPR005119">
    <property type="entry name" value="LysR_subst-bd"/>
</dbReference>
<evidence type="ECO:0000256" key="2">
    <source>
        <dbReference type="ARBA" id="ARBA00023015"/>
    </source>
</evidence>
<keyword evidence="3" id="KW-0238">DNA-binding</keyword>
<name>A0A430FMA6_9BIFI</name>
<dbReference type="InterPro" id="IPR036388">
    <property type="entry name" value="WH-like_DNA-bd_sf"/>
</dbReference>
<dbReference type="PRINTS" id="PR00039">
    <property type="entry name" value="HTHLYSR"/>
</dbReference>
<dbReference type="Pfam" id="PF00126">
    <property type="entry name" value="HTH_1"/>
    <property type="match status" value="1"/>
</dbReference>
<dbReference type="RefSeq" id="WP_125979331.1">
    <property type="nucleotide sequence ID" value="NZ_QXGL01000001.1"/>
</dbReference>
<evidence type="ECO:0000256" key="4">
    <source>
        <dbReference type="ARBA" id="ARBA00023163"/>
    </source>
</evidence>
<dbReference type="OrthoDB" id="3181812at2"/>
<reference evidence="6 7" key="1">
    <citation type="submission" date="2018-09" db="EMBL/GenBank/DDBJ databases">
        <title>Characterization of the phylogenetic diversity of five novel species belonging to the genus Bifidobacterium.</title>
        <authorList>
            <person name="Lugli G.A."/>
            <person name="Duranti S."/>
            <person name="Milani C."/>
        </authorList>
    </citation>
    <scope>NUCLEOTIDE SEQUENCE [LARGE SCALE GENOMIC DNA]</scope>
    <source>
        <strain evidence="6 7">2034B</strain>
    </source>
</reference>
<gene>
    <name evidence="6" type="ORF">D2E25_0351</name>
</gene>
<dbReference type="PANTHER" id="PTHR30419:SF8">
    <property type="entry name" value="NITROGEN ASSIMILATION TRANSCRIPTIONAL ACTIVATOR-RELATED"/>
    <property type="match status" value="1"/>
</dbReference>
<dbReference type="Gene3D" id="3.40.190.290">
    <property type="match status" value="1"/>
</dbReference>
<dbReference type="PROSITE" id="PS50931">
    <property type="entry name" value="HTH_LYSR"/>
    <property type="match status" value="1"/>
</dbReference>
<sequence length="284" mass="31535">MEVRVLRYFLAVAEEGNITWAAQLLRISQPTLSRQLRQLEEDLGVALFDRGGRTLTLTDAGRLLRERAQTIVSLTDKTEFELRQSDSELSGDIVIGCGEMRAMSFLSQRMVAFRALHPHVHFQVISTTADVIQNRIEQGLMDFGLLSEPADTSRYECIATGIAEQWAALVPEHHPLANRTSLSPQDLEEQTLLLPSRESVRRTVLQWFGSAADHLDVAGWCNLPANGANMTANGMGIYICLDLGITYPGIRTVPLDPPLGNASVLAWKRQKPSSPPPLRRLHDS</sequence>
<dbReference type="Pfam" id="PF03466">
    <property type="entry name" value="LysR_substrate"/>
    <property type="match status" value="1"/>
</dbReference>